<reference evidence="1" key="1">
    <citation type="journal article" date="2014" name="Front. Microbiol.">
        <title>High frequency of phylogenetically diverse reductive dehalogenase-homologous genes in deep subseafloor sedimentary metagenomes.</title>
        <authorList>
            <person name="Kawai M."/>
            <person name="Futagami T."/>
            <person name="Toyoda A."/>
            <person name="Takaki Y."/>
            <person name="Nishi S."/>
            <person name="Hori S."/>
            <person name="Arai W."/>
            <person name="Tsubouchi T."/>
            <person name="Morono Y."/>
            <person name="Uchiyama I."/>
            <person name="Ito T."/>
            <person name="Fujiyama A."/>
            <person name="Inagaki F."/>
            <person name="Takami H."/>
        </authorList>
    </citation>
    <scope>NUCLEOTIDE SEQUENCE</scope>
    <source>
        <strain evidence="1">Expedition CK06-06</strain>
    </source>
</reference>
<dbReference type="GO" id="GO:0005829">
    <property type="term" value="C:cytosol"/>
    <property type="evidence" value="ECO:0007669"/>
    <property type="project" value="TreeGrafter"/>
</dbReference>
<feature type="non-terminal residue" evidence="1">
    <location>
        <position position="1"/>
    </location>
</feature>
<dbReference type="InterPro" id="IPR001830">
    <property type="entry name" value="Glyco_trans_20"/>
</dbReference>
<comment type="caution">
    <text evidence="1">The sequence shown here is derived from an EMBL/GenBank/DDBJ whole genome shotgun (WGS) entry which is preliminary data.</text>
</comment>
<organism evidence="1">
    <name type="scientific">marine sediment metagenome</name>
    <dbReference type="NCBI Taxonomy" id="412755"/>
    <lineage>
        <taxon>unclassified sequences</taxon>
        <taxon>metagenomes</taxon>
        <taxon>ecological metagenomes</taxon>
    </lineage>
</organism>
<dbReference type="SUPFAM" id="SSF53756">
    <property type="entry name" value="UDP-Glycosyltransferase/glycogen phosphorylase"/>
    <property type="match status" value="1"/>
</dbReference>
<dbReference type="EMBL" id="BARS01046762">
    <property type="protein sequence ID" value="GAG32673.1"/>
    <property type="molecule type" value="Genomic_DNA"/>
</dbReference>
<sequence length="84" mass="9570">NTRDGVLVLSEMAGAHEQLGEYALSVCPTDLEGTVRALASAITMPVEEKRRRAAALRRAVQEEDITFWMQRQFRDLMAVSRRRH</sequence>
<evidence type="ECO:0000313" key="1">
    <source>
        <dbReference type="EMBL" id="GAG32673.1"/>
    </source>
</evidence>
<dbReference type="GO" id="GO:0005992">
    <property type="term" value="P:trehalose biosynthetic process"/>
    <property type="evidence" value="ECO:0007669"/>
    <property type="project" value="InterPro"/>
</dbReference>
<dbReference type="Gene3D" id="3.40.50.2000">
    <property type="entry name" value="Glycogen Phosphorylase B"/>
    <property type="match status" value="1"/>
</dbReference>
<gene>
    <name evidence="1" type="ORF">S01H1_70329</name>
</gene>
<dbReference type="PANTHER" id="PTHR10788:SF106">
    <property type="entry name" value="BCDNA.GH08860"/>
    <property type="match status" value="1"/>
</dbReference>
<name>X0X7P7_9ZZZZ</name>
<protein>
    <submittedName>
        <fullName evidence="1">Uncharacterized protein</fullName>
    </submittedName>
</protein>
<accession>X0X7P7</accession>
<dbReference type="AlphaFoldDB" id="X0X7P7"/>
<proteinExistence type="predicted"/>
<dbReference type="PANTHER" id="PTHR10788">
    <property type="entry name" value="TREHALOSE-6-PHOSPHATE SYNTHASE"/>
    <property type="match status" value="1"/>
</dbReference>
<dbReference type="GO" id="GO:0004805">
    <property type="term" value="F:trehalose-phosphatase activity"/>
    <property type="evidence" value="ECO:0007669"/>
    <property type="project" value="TreeGrafter"/>
</dbReference>
<dbReference type="Pfam" id="PF00982">
    <property type="entry name" value="Glyco_transf_20"/>
    <property type="match status" value="1"/>
</dbReference>
<dbReference type="GO" id="GO:0003825">
    <property type="term" value="F:alpha,alpha-trehalose-phosphate synthase (UDP-forming) activity"/>
    <property type="evidence" value="ECO:0007669"/>
    <property type="project" value="TreeGrafter"/>
</dbReference>